<sequence>MSTSAQRWAKGLVYSTGVIFGGWALMRGKYSSTTPNPQEFYDSLAPDHKRAVDAARARGVGVSQSTESLRRQQLDPEAPVWADKPTPKRPS</sequence>
<evidence type="ECO:0000313" key="3">
    <source>
        <dbReference type="Proteomes" id="UP000663841"/>
    </source>
</evidence>
<feature type="region of interest" description="Disordered" evidence="1">
    <location>
        <begin position="55"/>
        <end position="91"/>
    </location>
</feature>
<protein>
    <submittedName>
        <fullName evidence="2">Uncharacterized protein</fullName>
    </submittedName>
</protein>
<reference evidence="2" key="1">
    <citation type="submission" date="2021-01" db="EMBL/GenBank/DDBJ databases">
        <authorList>
            <person name="Kaushik A."/>
        </authorList>
    </citation>
    <scope>NUCLEOTIDE SEQUENCE</scope>
    <source>
        <strain evidence="2">AG3-T5</strain>
    </source>
</reference>
<gene>
    <name evidence="2" type="ORF">RDB_LOCUS54631</name>
</gene>
<dbReference type="EMBL" id="CAJMWW010000079">
    <property type="protein sequence ID" value="CAE6425776.1"/>
    <property type="molecule type" value="Genomic_DNA"/>
</dbReference>
<accession>A0A8H3AKD4</accession>
<dbReference type="Proteomes" id="UP000663841">
    <property type="component" value="Unassembled WGS sequence"/>
</dbReference>
<comment type="caution">
    <text evidence="2">The sequence shown here is derived from an EMBL/GenBank/DDBJ whole genome shotgun (WGS) entry which is preliminary data.</text>
</comment>
<dbReference type="OrthoDB" id="1470350at2759"/>
<organism evidence="2 3">
    <name type="scientific">Rhizoctonia solani</name>
    <dbReference type="NCBI Taxonomy" id="456999"/>
    <lineage>
        <taxon>Eukaryota</taxon>
        <taxon>Fungi</taxon>
        <taxon>Dikarya</taxon>
        <taxon>Basidiomycota</taxon>
        <taxon>Agaricomycotina</taxon>
        <taxon>Agaricomycetes</taxon>
        <taxon>Cantharellales</taxon>
        <taxon>Ceratobasidiaceae</taxon>
        <taxon>Rhizoctonia</taxon>
    </lineage>
</organism>
<proteinExistence type="predicted"/>
<evidence type="ECO:0000256" key="1">
    <source>
        <dbReference type="SAM" id="MobiDB-lite"/>
    </source>
</evidence>
<name>A0A8H3AKD4_9AGAM</name>
<dbReference type="AlphaFoldDB" id="A0A8H3AKD4"/>
<evidence type="ECO:0000313" key="2">
    <source>
        <dbReference type="EMBL" id="CAE6425776.1"/>
    </source>
</evidence>